<evidence type="ECO:0000313" key="3">
    <source>
        <dbReference type="EMBL" id="QPC80978.1"/>
    </source>
</evidence>
<dbReference type="Pfam" id="PF01476">
    <property type="entry name" value="LysM"/>
    <property type="match status" value="2"/>
</dbReference>
<dbReference type="Gene3D" id="3.10.350.10">
    <property type="entry name" value="LysM domain"/>
    <property type="match status" value="1"/>
</dbReference>
<sequence>MTKSIKNNIRSRLPRVSIILSIPLFAMLLAACNLTAPEIMGTPTVEVLISETPTLAQTPSLTPSPIVTEENNIIPVVIASPIQESTSSAPTLVIEPSPTPGPFEHVVQDGETLLYILQQYGYFDLGPADEILRINDNITNIDVLPVNQTILIPQPTATPIPEGIELTQTAVGSGFTVEGGIVVASNTNFECHVIQEDDTLVGIAEMYNTTLEVLSMHNRQLNWSGCQFNVPSGGPGCGPLLQQGECVYAPLPTATPAPTQTPSGNETATPTPTFAPPRIISPAEGVTLSAGRVRLTWVTAGILAADETYLVEVVDRTTNGEPWNRTTRSYDITLDETLIPNDGQTHTINWRVTVVKENPGSDANTVEYVGGTGEWHTFYWQSR</sequence>
<feature type="domain" description="LysM" evidence="2">
    <location>
        <begin position="103"/>
        <end position="152"/>
    </location>
</feature>
<evidence type="ECO:0000259" key="2">
    <source>
        <dbReference type="PROSITE" id="PS51782"/>
    </source>
</evidence>
<dbReference type="EMBL" id="CP062983">
    <property type="protein sequence ID" value="QPC80978.1"/>
    <property type="molecule type" value="Genomic_DNA"/>
</dbReference>
<dbReference type="PROSITE" id="PS51257">
    <property type="entry name" value="PROKAR_LIPOPROTEIN"/>
    <property type="match status" value="1"/>
</dbReference>
<dbReference type="KEGG" id="pmet:G4Y79_14820"/>
<dbReference type="PROSITE" id="PS51782">
    <property type="entry name" value="LYSM"/>
    <property type="match status" value="1"/>
</dbReference>
<evidence type="ECO:0000313" key="4">
    <source>
        <dbReference type="Proteomes" id="UP000594468"/>
    </source>
</evidence>
<name>A0A7S8E639_9CHLR</name>
<proteinExistence type="predicted"/>
<keyword evidence="4" id="KW-1185">Reference proteome</keyword>
<dbReference type="CDD" id="cd00118">
    <property type="entry name" value="LysM"/>
    <property type="match status" value="2"/>
</dbReference>
<dbReference type="InterPro" id="IPR018392">
    <property type="entry name" value="LysM"/>
</dbReference>
<feature type="region of interest" description="Disordered" evidence="1">
    <location>
        <begin position="256"/>
        <end position="277"/>
    </location>
</feature>
<dbReference type="AlphaFoldDB" id="A0A7S8E639"/>
<dbReference type="InterPro" id="IPR036779">
    <property type="entry name" value="LysM_dom_sf"/>
</dbReference>
<organism evidence="3 4">
    <name type="scientific">Phototrophicus methaneseepsis</name>
    <dbReference type="NCBI Taxonomy" id="2710758"/>
    <lineage>
        <taxon>Bacteria</taxon>
        <taxon>Bacillati</taxon>
        <taxon>Chloroflexota</taxon>
        <taxon>Candidatus Thermofontia</taxon>
        <taxon>Phototrophicales</taxon>
        <taxon>Phototrophicaceae</taxon>
        <taxon>Phototrophicus</taxon>
    </lineage>
</organism>
<reference evidence="3 4" key="1">
    <citation type="submission" date="2020-02" db="EMBL/GenBank/DDBJ databases">
        <authorList>
            <person name="Zheng R.K."/>
            <person name="Sun C.M."/>
        </authorList>
    </citation>
    <scope>NUCLEOTIDE SEQUENCE [LARGE SCALE GENOMIC DNA]</scope>
    <source>
        <strain evidence="4">rifampicinis</strain>
    </source>
</reference>
<dbReference type="RefSeq" id="WP_195169052.1">
    <property type="nucleotide sequence ID" value="NZ_CP062983.1"/>
</dbReference>
<protein>
    <submittedName>
        <fullName evidence="3">LysM peptidoglycan-binding domain-containing protein</fullName>
    </submittedName>
</protein>
<feature type="compositionally biased region" description="Low complexity" evidence="1">
    <location>
        <begin position="256"/>
        <end position="272"/>
    </location>
</feature>
<accession>A0A7S8E639</accession>
<evidence type="ECO:0000256" key="1">
    <source>
        <dbReference type="SAM" id="MobiDB-lite"/>
    </source>
</evidence>
<gene>
    <name evidence="3" type="ORF">G4Y79_14820</name>
</gene>
<dbReference type="Proteomes" id="UP000594468">
    <property type="component" value="Chromosome"/>
</dbReference>